<dbReference type="OrthoDB" id="3043759at2759"/>
<dbReference type="Proteomes" id="UP000054270">
    <property type="component" value="Unassembled WGS sequence"/>
</dbReference>
<gene>
    <name evidence="3" type="ORF">HYPSUDRAFT_206508</name>
</gene>
<organism evidence="3 4">
    <name type="scientific">Hypholoma sublateritium (strain FD-334 SS-4)</name>
    <dbReference type="NCBI Taxonomy" id="945553"/>
    <lineage>
        <taxon>Eukaryota</taxon>
        <taxon>Fungi</taxon>
        <taxon>Dikarya</taxon>
        <taxon>Basidiomycota</taxon>
        <taxon>Agaricomycotina</taxon>
        <taxon>Agaricomycetes</taxon>
        <taxon>Agaricomycetidae</taxon>
        <taxon>Agaricales</taxon>
        <taxon>Agaricineae</taxon>
        <taxon>Strophariaceae</taxon>
        <taxon>Hypholoma</taxon>
    </lineage>
</organism>
<keyword evidence="2" id="KW-0732">Signal</keyword>
<proteinExistence type="predicted"/>
<dbReference type="EMBL" id="KN817610">
    <property type="protein sequence ID" value="KJA17051.1"/>
    <property type="molecule type" value="Genomic_DNA"/>
</dbReference>
<feature type="signal peptide" evidence="2">
    <location>
        <begin position="1"/>
        <end position="19"/>
    </location>
</feature>
<evidence type="ECO:0000256" key="1">
    <source>
        <dbReference type="SAM" id="MobiDB-lite"/>
    </source>
</evidence>
<evidence type="ECO:0000313" key="4">
    <source>
        <dbReference type="Proteomes" id="UP000054270"/>
    </source>
</evidence>
<feature type="region of interest" description="Disordered" evidence="1">
    <location>
        <begin position="24"/>
        <end position="74"/>
    </location>
</feature>
<evidence type="ECO:0000256" key="2">
    <source>
        <dbReference type="SAM" id="SignalP"/>
    </source>
</evidence>
<feature type="compositionally biased region" description="Basic and acidic residues" evidence="1">
    <location>
        <begin position="50"/>
        <end position="60"/>
    </location>
</feature>
<reference evidence="4" key="1">
    <citation type="submission" date="2014-04" db="EMBL/GenBank/DDBJ databases">
        <title>Evolutionary Origins and Diversification of the Mycorrhizal Mutualists.</title>
        <authorList>
            <consortium name="DOE Joint Genome Institute"/>
            <consortium name="Mycorrhizal Genomics Consortium"/>
            <person name="Kohler A."/>
            <person name="Kuo A."/>
            <person name="Nagy L.G."/>
            <person name="Floudas D."/>
            <person name="Copeland A."/>
            <person name="Barry K.W."/>
            <person name="Cichocki N."/>
            <person name="Veneault-Fourrey C."/>
            <person name="LaButti K."/>
            <person name="Lindquist E.A."/>
            <person name="Lipzen A."/>
            <person name="Lundell T."/>
            <person name="Morin E."/>
            <person name="Murat C."/>
            <person name="Riley R."/>
            <person name="Ohm R."/>
            <person name="Sun H."/>
            <person name="Tunlid A."/>
            <person name="Henrissat B."/>
            <person name="Grigoriev I.V."/>
            <person name="Hibbett D.S."/>
            <person name="Martin F."/>
        </authorList>
    </citation>
    <scope>NUCLEOTIDE SEQUENCE [LARGE SCALE GENOMIC DNA]</scope>
    <source>
        <strain evidence="4">FD-334 SS-4</strain>
    </source>
</reference>
<protein>
    <submittedName>
        <fullName evidence="3">Uncharacterized protein</fullName>
    </submittedName>
</protein>
<evidence type="ECO:0000313" key="3">
    <source>
        <dbReference type="EMBL" id="KJA17051.1"/>
    </source>
</evidence>
<accession>A0A0D2NKD8</accession>
<feature type="chain" id="PRO_5002248720" evidence="2">
    <location>
        <begin position="20"/>
        <end position="313"/>
    </location>
</feature>
<feature type="compositionally biased region" description="Basic and acidic residues" evidence="1">
    <location>
        <begin position="263"/>
        <end position="292"/>
    </location>
</feature>
<dbReference type="AlphaFoldDB" id="A0A0D2NKD8"/>
<sequence>MKSSIIFLLLLCFISLAESAPVPFPAGENNERATSSEGNNAKALRPSRSSNEDIPDHELETPADNPDVPLPGRHGSYFDAKNEVMVAKYGDIHLPQHMNHVIQNQELHPSNRQPMDYVTSSKSRDRNRYEALRNIDTIPGKARDEKHPAMFNNAEHDSTTTVQLLSKTESDKEGVMLRALKEGMKQNGVKGIIRPNPGWRDFNWEQHMAHEAPGRLQTVHDSRQHPIEPVEDGSQDGHDHEQSDTDTGSESDSSVKQKASTQDGHKQTKHDRSESRAAGKQKEVASDDHEPLPNEGTSKAAGKRKEDNQDDHD</sequence>
<name>A0A0D2NKD8_HYPSF</name>
<feature type="region of interest" description="Disordered" evidence="1">
    <location>
        <begin position="226"/>
        <end position="313"/>
    </location>
</feature>
<feature type="compositionally biased region" description="Low complexity" evidence="1">
    <location>
        <begin position="245"/>
        <end position="254"/>
    </location>
</feature>
<keyword evidence="4" id="KW-1185">Reference proteome</keyword>